<dbReference type="STRING" id="575540.Isop_2748"/>
<dbReference type="InterPro" id="IPR020610">
    <property type="entry name" value="Thiolase_AS"/>
</dbReference>
<feature type="active site" description="Acyl-thioester intermediate" evidence="4">
    <location>
        <position position="94"/>
    </location>
</feature>
<dbReference type="InParanoid" id="E8R0I3"/>
<dbReference type="InterPro" id="IPR020613">
    <property type="entry name" value="Thiolase_CS"/>
</dbReference>
<dbReference type="PANTHER" id="PTHR18919:SF107">
    <property type="entry name" value="ACETYL-COA ACETYLTRANSFERASE, CYTOSOLIC"/>
    <property type="match status" value="1"/>
</dbReference>
<dbReference type="Pfam" id="PF02803">
    <property type="entry name" value="Thiolase_C"/>
    <property type="match status" value="1"/>
</dbReference>
<reference evidence="8 9" key="2">
    <citation type="journal article" date="2011" name="Stand. Genomic Sci.">
        <title>Complete genome sequence of Isosphaera pallida type strain (IS1B).</title>
        <authorList>
            <consortium name="US DOE Joint Genome Institute (JGI-PGF)"/>
            <person name="Goker M."/>
            <person name="Cleland D."/>
            <person name="Saunders E."/>
            <person name="Lapidus A."/>
            <person name="Nolan M."/>
            <person name="Lucas S."/>
            <person name="Hammon N."/>
            <person name="Deshpande S."/>
            <person name="Cheng J.F."/>
            <person name="Tapia R."/>
            <person name="Han C."/>
            <person name="Goodwin L."/>
            <person name="Pitluck S."/>
            <person name="Liolios K."/>
            <person name="Pagani I."/>
            <person name="Ivanova N."/>
            <person name="Mavromatis K."/>
            <person name="Pati A."/>
            <person name="Chen A."/>
            <person name="Palaniappan K."/>
            <person name="Land M."/>
            <person name="Hauser L."/>
            <person name="Chang Y.J."/>
            <person name="Jeffries C.D."/>
            <person name="Detter J.C."/>
            <person name="Beck B."/>
            <person name="Woyke T."/>
            <person name="Bristow J."/>
            <person name="Eisen J.A."/>
            <person name="Markowitz V."/>
            <person name="Hugenholtz P."/>
            <person name="Kyrpides N.C."/>
            <person name="Klenk H.P."/>
        </authorList>
    </citation>
    <scope>NUCLEOTIDE SEQUENCE [LARGE SCALE GENOMIC DNA]</scope>
    <source>
        <strain evidence="9">ATCC 43644 / DSM 9630 / IS1B</strain>
    </source>
</reference>
<reference key="1">
    <citation type="submission" date="2010-11" db="EMBL/GenBank/DDBJ databases">
        <title>The complete sequence of chromosome of Isophaera pallida ATCC 43644.</title>
        <authorList>
            <consortium name="US DOE Joint Genome Institute (JGI-PGF)"/>
            <person name="Lucas S."/>
            <person name="Copeland A."/>
            <person name="Lapidus A."/>
            <person name="Bruce D."/>
            <person name="Goodwin L."/>
            <person name="Pitluck S."/>
            <person name="Kyrpides N."/>
            <person name="Mavromatis K."/>
            <person name="Pagani I."/>
            <person name="Ivanova N."/>
            <person name="Saunders E."/>
            <person name="Brettin T."/>
            <person name="Detter J.C."/>
            <person name="Han C."/>
            <person name="Tapia R."/>
            <person name="Land M."/>
            <person name="Hauser L."/>
            <person name="Markowitz V."/>
            <person name="Cheng J.-F."/>
            <person name="Hugenholtz P."/>
            <person name="Woyke T."/>
            <person name="Wu D."/>
            <person name="Eisen J.A."/>
        </authorList>
    </citation>
    <scope>NUCLEOTIDE SEQUENCE</scope>
    <source>
        <strain>ATCC 43644</strain>
    </source>
</reference>
<sequence>MSRSSDSSAPVVVAAMRTPIGKYLGGLASLSAIDLGQRAARAVIERAGVDPSAIEETIVGCVLPAGLGQAPARQVALGAGVRAESSALTVNMVCGSGLRSVMLAATAIRAGEARLVLAGGIESMSNAPHLLRQGRSGWKLGDQTLVDSMMYDGLTCAIAQWPMGQAAERTAAQIGLTRRDLDDFALESHRKAVAAQQAGAFDAEIVEVRIAGRKGETVLRGDEGPRADASAEGLAKLAPAFDPNGIVTAGNASTLSDGAAMLLVANPLAARDHQLQPIARIRAQAVAGTDPRDLFLAPIDAVRQAVANAGLTLDDIDLFEINEAFASQMLACSRGLKLDPAKLNIHGGAIALGHPIGASGARVLTTLLHALIRHDRTLGVASLCLGGGNAVALVVERV</sequence>
<dbReference type="SUPFAM" id="SSF53901">
    <property type="entry name" value="Thiolase-like"/>
    <property type="match status" value="2"/>
</dbReference>
<dbReference type="OrthoDB" id="9764892at2"/>
<proteinExistence type="inferred from homology"/>
<dbReference type="FunCoup" id="E8R0I3">
    <property type="interactions" value="408"/>
</dbReference>
<dbReference type="InterPro" id="IPR020616">
    <property type="entry name" value="Thiolase_N"/>
</dbReference>
<organism evidence="8 9">
    <name type="scientific">Isosphaera pallida (strain ATCC 43644 / DSM 9630 / IS1B)</name>
    <dbReference type="NCBI Taxonomy" id="575540"/>
    <lineage>
        <taxon>Bacteria</taxon>
        <taxon>Pseudomonadati</taxon>
        <taxon>Planctomycetota</taxon>
        <taxon>Planctomycetia</taxon>
        <taxon>Isosphaerales</taxon>
        <taxon>Isosphaeraceae</taxon>
        <taxon>Isosphaera</taxon>
    </lineage>
</organism>
<dbReference type="PROSITE" id="PS00737">
    <property type="entry name" value="THIOLASE_2"/>
    <property type="match status" value="1"/>
</dbReference>
<evidence type="ECO:0000256" key="4">
    <source>
        <dbReference type="PIRSR" id="PIRSR000429-1"/>
    </source>
</evidence>
<comment type="similarity">
    <text evidence="1 5">Belongs to the thiolase-like superfamily. Thiolase family.</text>
</comment>
<dbReference type="GO" id="GO:0003985">
    <property type="term" value="F:acetyl-CoA C-acetyltransferase activity"/>
    <property type="evidence" value="ECO:0007669"/>
    <property type="project" value="UniProtKB-EC"/>
</dbReference>
<dbReference type="InterPro" id="IPR020617">
    <property type="entry name" value="Thiolase_C"/>
</dbReference>
<dbReference type="InterPro" id="IPR020615">
    <property type="entry name" value="Thiolase_acyl_enz_int_AS"/>
</dbReference>
<keyword evidence="2 5" id="KW-0808">Transferase</keyword>
<dbReference type="eggNOG" id="COG0183">
    <property type="taxonomic scope" value="Bacteria"/>
</dbReference>
<dbReference type="Proteomes" id="UP000008631">
    <property type="component" value="Chromosome"/>
</dbReference>
<keyword evidence="9" id="KW-1185">Reference proteome</keyword>
<evidence type="ECO:0000259" key="7">
    <source>
        <dbReference type="Pfam" id="PF02803"/>
    </source>
</evidence>
<dbReference type="InterPro" id="IPR002155">
    <property type="entry name" value="Thiolase"/>
</dbReference>
<dbReference type="PIRSF" id="PIRSF000429">
    <property type="entry name" value="Ac-CoA_Ac_transf"/>
    <property type="match status" value="1"/>
</dbReference>
<dbReference type="EC" id="2.3.1.9" evidence="8"/>
<dbReference type="FunFam" id="3.40.47.10:FF:000010">
    <property type="entry name" value="Acetyl-CoA acetyltransferase (Thiolase)"/>
    <property type="match status" value="1"/>
</dbReference>
<evidence type="ECO:0000313" key="8">
    <source>
        <dbReference type="EMBL" id="ADV63315.1"/>
    </source>
</evidence>
<dbReference type="EMBL" id="CP002353">
    <property type="protein sequence ID" value="ADV63315.1"/>
    <property type="molecule type" value="Genomic_DNA"/>
</dbReference>
<dbReference type="PROSITE" id="PS00099">
    <property type="entry name" value="THIOLASE_3"/>
    <property type="match status" value="1"/>
</dbReference>
<accession>E8R0I3</accession>
<protein>
    <submittedName>
        <fullName evidence="8">Acetyl-CoA acetyltransferase</fullName>
        <ecNumber evidence="8">2.3.1.9</ecNumber>
    </submittedName>
</protein>
<dbReference type="RefSeq" id="WP_013565603.1">
    <property type="nucleotide sequence ID" value="NC_014962.1"/>
</dbReference>
<evidence type="ECO:0000256" key="2">
    <source>
        <dbReference type="ARBA" id="ARBA00022679"/>
    </source>
</evidence>
<evidence type="ECO:0000259" key="6">
    <source>
        <dbReference type="Pfam" id="PF00108"/>
    </source>
</evidence>
<dbReference type="Gene3D" id="3.40.47.10">
    <property type="match status" value="2"/>
</dbReference>
<feature type="active site" description="Proton acceptor" evidence="4">
    <location>
        <position position="354"/>
    </location>
</feature>
<dbReference type="NCBIfam" id="TIGR01930">
    <property type="entry name" value="AcCoA-C-Actrans"/>
    <property type="match status" value="1"/>
</dbReference>
<dbReference type="PANTHER" id="PTHR18919">
    <property type="entry name" value="ACETYL-COA C-ACYLTRANSFERASE"/>
    <property type="match status" value="1"/>
</dbReference>
<evidence type="ECO:0000256" key="1">
    <source>
        <dbReference type="ARBA" id="ARBA00010982"/>
    </source>
</evidence>
<dbReference type="InterPro" id="IPR016039">
    <property type="entry name" value="Thiolase-like"/>
</dbReference>
<evidence type="ECO:0000256" key="5">
    <source>
        <dbReference type="RuleBase" id="RU003557"/>
    </source>
</evidence>
<evidence type="ECO:0000313" key="9">
    <source>
        <dbReference type="Proteomes" id="UP000008631"/>
    </source>
</evidence>
<dbReference type="CDD" id="cd00751">
    <property type="entry name" value="thiolase"/>
    <property type="match status" value="1"/>
</dbReference>
<gene>
    <name evidence="8" type="ordered locus">Isop_2748</name>
</gene>
<dbReference type="KEGG" id="ipa:Isop_2748"/>
<feature type="domain" description="Thiolase C-terminal" evidence="7">
    <location>
        <begin position="276"/>
        <end position="397"/>
    </location>
</feature>
<dbReference type="PROSITE" id="PS00098">
    <property type="entry name" value="THIOLASE_1"/>
    <property type="match status" value="1"/>
</dbReference>
<dbReference type="HOGENOM" id="CLU_031026_0_0_0"/>
<feature type="active site" description="Proton acceptor" evidence="4">
    <location>
        <position position="384"/>
    </location>
</feature>
<name>E8R0I3_ISOPI</name>
<keyword evidence="3 5" id="KW-0012">Acyltransferase</keyword>
<evidence type="ECO:0000256" key="3">
    <source>
        <dbReference type="ARBA" id="ARBA00023315"/>
    </source>
</evidence>
<dbReference type="Pfam" id="PF00108">
    <property type="entry name" value="Thiolase_N"/>
    <property type="match status" value="1"/>
</dbReference>
<feature type="domain" description="Thiolase N-terminal" evidence="6">
    <location>
        <begin position="11"/>
        <end position="265"/>
    </location>
</feature>
<dbReference type="AlphaFoldDB" id="E8R0I3"/>